<feature type="chain" id="PRO_5045051417" evidence="1">
    <location>
        <begin position="24"/>
        <end position="306"/>
    </location>
</feature>
<gene>
    <name evidence="2" type="ORF">MM239_14540</name>
</gene>
<dbReference type="Proteomes" id="UP001165489">
    <property type="component" value="Unassembled WGS sequence"/>
</dbReference>
<sequence length="306" mass="34392">MNKLLPIILGLVASFLLHFKAQAQTPWDEVMMDRGEVCVALMYEHSSWDRYWEGDLIRGNANIGTFTRRMAMPMIAVGLTKKVNMIASLPYVGTKASGGTQVGQNGIQDLSVSAKIDWVQKRINGGRLLFLTNAHFNRPVGNYLSDYMPFSIGFGAPEIGLRGIGGYKMDNGLVFRASFAYLWRGQTEIERDYYYQNGSVYSRFMNVPNALNFHGAIGYWAFDNRLRMEATFMSLNCLSGDDIRAYNRPQPTNKMEVSQVGAWVQYYIKSDRGLGALAYFNQTVSGRNMGRGSTIGLGLTYQFNAY</sequence>
<comment type="caution">
    <text evidence="2">The sequence shown here is derived from an EMBL/GenBank/DDBJ whole genome shotgun (WGS) entry which is preliminary data.</text>
</comment>
<dbReference type="InterPro" id="IPR025737">
    <property type="entry name" value="FApF"/>
</dbReference>
<protein>
    <submittedName>
        <fullName evidence="2">Transporter</fullName>
    </submittedName>
</protein>
<feature type="signal peptide" evidence="1">
    <location>
        <begin position="1"/>
        <end position="23"/>
    </location>
</feature>
<reference evidence="2" key="1">
    <citation type="submission" date="2022-03" db="EMBL/GenBank/DDBJ databases">
        <title>De novo assembled genomes of Belliella spp. (Cyclobacteriaceae) strains.</title>
        <authorList>
            <person name="Szabo A."/>
            <person name="Korponai K."/>
            <person name="Felfoldi T."/>
        </authorList>
    </citation>
    <scope>NUCLEOTIDE SEQUENCE</scope>
    <source>
        <strain evidence="2">DSM 111904</strain>
    </source>
</reference>
<evidence type="ECO:0000313" key="2">
    <source>
        <dbReference type="EMBL" id="MCH7410623.1"/>
    </source>
</evidence>
<keyword evidence="1" id="KW-0732">Signal</keyword>
<proteinExistence type="predicted"/>
<accession>A0ABS9V2M1</accession>
<evidence type="ECO:0000256" key="1">
    <source>
        <dbReference type="SAM" id="SignalP"/>
    </source>
</evidence>
<keyword evidence="3" id="KW-1185">Reference proteome</keyword>
<evidence type="ECO:0000313" key="3">
    <source>
        <dbReference type="Proteomes" id="UP001165489"/>
    </source>
</evidence>
<name>A0ABS9V2M1_9BACT</name>
<dbReference type="RefSeq" id="WP_241348985.1">
    <property type="nucleotide sequence ID" value="NZ_JAKZGP010000042.1"/>
</dbReference>
<dbReference type="Pfam" id="PF13557">
    <property type="entry name" value="Phenol_MetA_deg"/>
    <property type="match status" value="1"/>
</dbReference>
<organism evidence="2 3">
    <name type="scientific">Belliella filtrata</name>
    <dbReference type="NCBI Taxonomy" id="2923435"/>
    <lineage>
        <taxon>Bacteria</taxon>
        <taxon>Pseudomonadati</taxon>
        <taxon>Bacteroidota</taxon>
        <taxon>Cytophagia</taxon>
        <taxon>Cytophagales</taxon>
        <taxon>Cyclobacteriaceae</taxon>
        <taxon>Belliella</taxon>
    </lineage>
</organism>
<dbReference type="EMBL" id="JAKZGP010000042">
    <property type="protein sequence ID" value="MCH7410623.1"/>
    <property type="molecule type" value="Genomic_DNA"/>
</dbReference>